<keyword evidence="1" id="KW-0812">Transmembrane</keyword>
<dbReference type="RefSeq" id="WP_015048952.1">
    <property type="nucleotide sequence ID" value="NC_018868.3"/>
</dbReference>
<evidence type="ECO:0000313" key="3">
    <source>
        <dbReference type="Proteomes" id="UP000000466"/>
    </source>
</evidence>
<dbReference type="HOGENOM" id="CLU_1401614_0_0_6"/>
<keyword evidence="1" id="KW-1133">Transmembrane helix</keyword>
<organism evidence="2 3">
    <name type="scientific">Simiduia agarivorans (strain DSM 21679 / JCM 13881 / BCRC 17597 / SA1)</name>
    <dbReference type="NCBI Taxonomy" id="1117647"/>
    <lineage>
        <taxon>Bacteria</taxon>
        <taxon>Pseudomonadati</taxon>
        <taxon>Pseudomonadota</taxon>
        <taxon>Gammaproteobacteria</taxon>
        <taxon>Cellvibrionales</taxon>
        <taxon>Cellvibrionaceae</taxon>
        <taxon>Simiduia</taxon>
    </lineage>
</organism>
<dbReference type="Proteomes" id="UP000000466">
    <property type="component" value="Chromosome"/>
</dbReference>
<name>K4KP56_SIMAS</name>
<dbReference type="STRING" id="1117647.M5M_18365"/>
<gene>
    <name evidence="2" type="ordered locus">M5M_18365</name>
</gene>
<keyword evidence="3" id="KW-1185">Reference proteome</keyword>
<dbReference type="AlphaFoldDB" id="K4KP56"/>
<accession>K4KP56</accession>
<dbReference type="EMBL" id="CP003746">
    <property type="protein sequence ID" value="AFV00802.1"/>
    <property type="molecule type" value="Genomic_DNA"/>
</dbReference>
<evidence type="ECO:0000313" key="2">
    <source>
        <dbReference type="EMBL" id="AFV00802.1"/>
    </source>
</evidence>
<keyword evidence="1" id="KW-0472">Membrane</keyword>
<dbReference type="KEGG" id="saga:M5M_18365"/>
<proteinExistence type="predicted"/>
<feature type="transmembrane region" description="Helical" evidence="1">
    <location>
        <begin position="12"/>
        <end position="34"/>
    </location>
</feature>
<reference evidence="2 3" key="1">
    <citation type="journal article" date="2013" name="Genome Announc.">
        <title>Complete genome sequence of Simiduia agarivorans SA1(T), a marine bacterium able to degrade a variety of polysaccharides.</title>
        <authorList>
            <person name="Lin S.Y."/>
            <person name="Shieh W.Y."/>
            <person name="Chen J.S."/>
            <person name="Tang S.L."/>
        </authorList>
    </citation>
    <scope>NUCLEOTIDE SEQUENCE [LARGE SCALE GENOMIC DNA]</scope>
    <source>
        <strain evidence="3">DSM 21679 / JCM 13881 / BCRC 17597 / SA1</strain>
    </source>
</reference>
<sequence length="171" mass="19154">MKSEKWYKNPEMLVALCALSVGLLTAFISIYSAYIDRAYARASVWPKLEIFRSYSANTYSYGVSNKGTGPAIIHYAKVTNADSVLKAWTDIAVFTHIVQSHIGNVTIPSGQTVQPLSYEGDEVAKILELDDSISIELCYCSIYQQCWIVDRTNFSQEVEECVISGDQKFLQ</sequence>
<evidence type="ECO:0000256" key="1">
    <source>
        <dbReference type="SAM" id="Phobius"/>
    </source>
</evidence>
<dbReference type="eggNOG" id="ENOG5033E3J">
    <property type="taxonomic scope" value="Bacteria"/>
</dbReference>
<protein>
    <submittedName>
        <fullName evidence="2">Uncharacterized protein</fullName>
    </submittedName>
</protein>